<organism evidence="1 2">
    <name type="scientific">Pyrenophora tritici-repentis</name>
    <dbReference type="NCBI Taxonomy" id="45151"/>
    <lineage>
        <taxon>Eukaryota</taxon>
        <taxon>Fungi</taxon>
        <taxon>Dikarya</taxon>
        <taxon>Ascomycota</taxon>
        <taxon>Pezizomycotina</taxon>
        <taxon>Dothideomycetes</taxon>
        <taxon>Pleosporomycetidae</taxon>
        <taxon>Pleosporales</taxon>
        <taxon>Pleosporineae</taxon>
        <taxon>Pleosporaceae</taxon>
        <taxon>Pyrenophora</taxon>
    </lineage>
</organism>
<dbReference type="KEGG" id="ptrr:90954751"/>
<name>A0A2W1DEM2_9PLEO</name>
<sequence length="102" mass="11473">MKKLMTPGNTEGAGTRVFPAKTNKNDEKSGLRINKGEALHNEPHKHNVFLQQNENVEDPAIRKLAKKNSHAKLSHTIIDTTKGTTEEAVTEVWEQFENNLII</sequence>
<gene>
    <name evidence="1" type="ORF">PtrM4_044030</name>
</gene>
<accession>A0A2W1DEM2</accession>
<dbReference type="GeneID" id="90954751"/>
<protein>
    <submittedName>
        <fullName evidence="1">Uncharacterized protein</fullName>
    </submittedName>
</protein>
<proteinExistence type="predicted"/>
<comment type="caution">
    <text evidence="1">The sequence shown here is derived from an EMBL/GenBank/DDBJ whole genome shotgun (WGS) entry which is preliminary data.</text>
</comment>
<dbReference type="Proteomes" id="UP000245464">
    <property type="component" value="Chromosome 10"/>
</dbReference>
<dbReference type="EMBL" id="NQIK02000010">
    <property type="protein sequence ID" value="KAF7564969.1"/>
    <property type="molecule type" value="Genomic_DNA"/>
</dbReference>
<dbReference type="AlphaFoldDB" id="A0A2W1DEM2"/>
<dbReference type="RefSeq" id="XP_065959069.1">
    <property type="nucleotide sequence ID" value="XM_066104505.1"/>
</dbReference>
<evidence type="ECO:0000313" key="2">
    <source>
        <dbReference type="Proteomes" id="UP000245464"/>
    </source>
</evidence>
<reference evidence="1" key="1">
    <citation type="journal article" date="2018" name="BMC Genomics">
        <title>Comparative genomics of the wheat fungal pathogen Pyrenophora tritici-repentis reveals chromosomal variations and genome plasticity.</title>
        <authorList>
            <person name="Moolhuijzen P."/>
            <person name="See P.T."/>
            <person name="Hane J.K."/>
            <person name="Shi G."/>
            <person name="Liu Z."/>
            <person name="Oliver R.P."/>
            <person name="Moffat C.S."/>
        </authorList>
    </citation>
    <scope>NUCLEOTIDE SEQUENCE [LARGE SCALE GENOMIC DNA]</scope>
    <source>
        <strain evidence="1">M4</strain>
    </source>
</reference>
<evidence type="ECO:0000313" key="1">
    <source>
        <dbReference type="EMBL" id="KAF7564969.1"/>
    </source>
</evidence>